<dbReference type="RefSeq" id="XP_008872291.1">
    <property type="nucleotide sequence ID" value="XM_008874069.1"/>
</dbReference>
<dbReference type="EMBL" id="KI913968">
    <property type="protein sequence ID" value="ETV98863.1"/>
    <property type="molecule type" value="Genomic_DNA"/>
</dbReference>
<proteinExistence type="predicted"/>
<dbReference type="GeneID" id="20085412"/>
<gene>
    <name evidence="1" type="ORF">H310_08362</name>
</gene>
<organism evidence="1">
    <name type="scientific">Aphanomyces invadans</name>
    <dbReference type="NCBI Taxonomy" id="157072"/>
    <lineage>
        <taxon>Eukaryota</taxon>
        <taxon>Sar</taxon>
        <taxon>Stramenopiles</taxon>
        <taxon>Oomycota</taxon>
        <taxon>Saprolegniomycetes</taxon>
        <taxon>Saprolegniales</taxon>
        <taxon>Verrucalvaceae</taxon>
        <taxon>Aphanomyces</taxon>
    </lineage>
</organism>
<reference evidence="1" key="1">
    <citation type="submission" date="2013-12" db="EMBL/GenBank/DDBJ databases">
        <title>The Genome Sequence of Aphanomyces invadans NJM9701.</title>
        <authorList>
            <consortium name="The Broad Institute Genomics Platform"/>
            <person name="Russ C."/>
            <person name="Tyler B."/>
            <person name="van West P."/>
            <person name="Dieguez-Uribeondo J."/>
            <person name="Young S.K."/>
            <person name="Zeng Q."/>
            <person name="Gargeya S."/>
            <person name="Fitzgerald M."/>
            <person name="Abouelleil A."/>
            <person name="Alvarado L."/>
            <person name="Chapman S.B."/>
            <person name="Gainer-Dewar J."/>
            <person name="Goldberg J."/>
            <person name="Griggs A."/>
            <person name="Gujja S."/>
            <person name="Hansen M."/>
            <person name="Howarth C."/>
            <person name="Imamovic A."/>
            <person name="Ireland A."/>
            <person name="Larimer J."/>
            <person name="McCowan C."/>
            <person name="Murphy C."/>
            <person name="Pearson M."/>
            <person name="Poon T.W."/>
            <person name="Priest M."/>
            <person name="Roberts A."/>
            <person name="Saif S."/>
            <person name="Shea T."/>
            <person name="Sykes S."/>
            <person name="Wortman J."/>
            <person name="Nusbaum C."/>
            <person name="Birren B."/>
        </authorList>
    </citation>
    <scope>NUCLEOTIDE SEQUENCE [LARGE SCALE GENOMIC DNA]</scope>
    <source>
        <strain evidence="1">NJM9701</strain>
    </source>
</reference>
<protein>
    <submittedName>
        <fullName evidence="1">Uncharacterized protein</fullName>
    </submittedName>
</protein>
<name>A0A024TXX9_9STRA</name>
<accession>A0A024TXX9</accession>
<dbReference type="AlphaFoldDB" id="A0A024TXX9"/>
<evidence type="ECO:0000313" key="1">
    <source>
        <dbReference type="EMBL" id="ETV98863.1"/>
    </source>
</evidence>
<sequence>MRMTRLVDTACQSRTLSMQLMRGGQRFVASRTERSFLVFRRLHENVPNGRLLAAAVVFEFMALVHELAMQFFLHVEEFQFREEFVHLVTRFELAQVRLSERVERRVKQLLVGDFTRVELLVEDDKPIGLDDGGRVRKVEGLNHIVRNGCLPPERRIERGSEDVELDGRHVCRS</sequence>
<dbReference type="VEuPathDB" id="FungiDB:H310_08362"/>